<evidence type="ECO:0000313" key="3">
    <source>
        <dbReference type="EMBL" id="NIJ52486.1"/>
    </source>
</evidence>
<dbReference type="RefSeq" id="WP_167268995.1">
    <property type="nucleotide sequence ID" value="NZ_JAASQJ010000002.1"/>
</dbReference>
<keyword evidence="4" id="KW-1185">Reference proteome</keyword>
<dbReference type="InterPro" id="IPR007372">
    <property type="entry name" value="Lipid/polyisoprenoid-bd_YceI"/>
</dbReference>
<dbReference type="PROSITE" id="PS51257">
    <property type="entry name" value="PROKAR_LIPOPROTEIN"/>
    <property type="match status" value="1"/>
</dbReference>
<gene>
    <name evidence="3" type="ORF">FHS68_001656</name>
</gene>
<protein>
    <submittedName>
        <fullName evidence="3">Polyisoprenoid-binding protein YceI</fullName>
    </submittedName>
</protein>
<accession>A0ABX0UHK0</accession>
<dbReference type="InterPro" id="IPR036761">
    <property type="entry name" value="TTHA0802/YceI-like_sf"/>
</dbReference>
<proteinExistence type="predicted"/>
<evidence type="ECO:0000313" key="4">
    <source>
        <dbReference type="Proteomes" id="UP001179181"/>
    </source>
</evidence>
<feature type="domain" description="Lipid/polyisoprenoid-binding YceI-like" evidence="2">
    <location>
        <begin position="33"/>
        <end position="199"/>
    </location>
</feature>
<dbReference type="Pfam" id="PF04264">
    <property type="entry name" value="YceI"/>
    <property type="match status" value="1"/>
</dbReference>
<dbReference type="PANTHER" id="PTHR34406">
    <property type="entry name" value="PROTEIN YCEI"/>
    <property type="match status" value="1"/>
</dbReference>
<dbReference type="SMART" id="SM00867">
    <property type="entry name" value="YceI"/>
    <property type="match status" value="1"/>
</dbReference>
<evidence type="ECO:0000259" key="2">
    <source>
        <dbReference type="SMART" id="SM00867"/>
    </source>
</evidence>
<keyword evidence="1" id="KW-0732">Signal</keyword>
<evidence type="ECO:0000256" key="1">
    <source>
        <dbReference type="SAM" id="SignalP"/>
    </source>
</evidence>
<dbReference type="SUPFAM" id="SSF101874">
    <property type="entry name" value="YceI-like"/>
    <property type="match status" value="1"/>
</dbReference>
<reference evidence="3 4" key="1">
    <citation type="submission" date="2020-03" db="EMBL/GenBank/DDBJ databases">
        <title>Genomic Encyclopedia of Type Strains, Phase IV (KMG-IV): sequencing the most valuable type-strain genomes for metagenomic binning, comparative biology and taxonomic classification.</title>
        <authorList>
            <person name="Goeker M."/>
        </authorList>
    </citation>
    <scope>NUCLEOTIDE SEQUENCE [LARGE SCALE GENOMIC DNA]</scope>
    <source>
        <strain evidence="3 4">DSM 102865</strain>
    </source>
</reference>
<sequence length="199" mass="22445">MNERFLPLLSLAFLSCMMISRPLRAALHSFNDTLKVNLATSKIDWKGTKMFGAGKHEGEVPLLNGYVIVKKNTLIGGRFTIDMKNLTVTDIPKTDPIPIRNLNTHLKSKDFFDVQTFPTASLILDKIKQSGKDSLDISAHLTMRGVTQSIQFKVSKNATRYTAHFIIDRFRWNVGYTGSWADRTLVDKDIDLKITIATN</sequence>
<dbReference type="PANTHER" id="PTHR34406:SF1">
    <property type="entry name" value="PROTEIN YCEI"/>
    <property type="match status" value="1"/>
</dbReference>
<dbReference type="EMBL" id="JAASQJ010000002">
    <property type="protein sequence ID" value="NIJ52486.1"/>
    <property type="molecule type" value="Genomic_DNA"/>
</dbReference>
<dbReference type="Proteomes" id="UP001179181">
    <property type="component" value="Unassembled WGS sequence"/>
</dbReference>
<feature type="chain" id="PRO_5047111280" evidence="1">
    <location>
        <begin position="26"/>
        <end position="199"/>
    </location>
</feature>
<comment type="caution">
    <text evidence="3">The sequence shown here is derived from an EMBL/GenBank/DDBJ whole genome shotgun (WGS) entry which is preliminary data.</text>
</comment>
<feature type="signal peptide" evidence="1">
    <location>
        <begin position="1"/>
        <end position="25"/>
    </location>
</feature>
<organism evidence="3 4">
    <name type="scientific">Dyadobacter arcticus</name>
    <dbReference type="NCBI Taxonomy" id="1078754"/>
    <lineage>
        <taxon>Bacteria</taxon>
        <taxon>Pseudomonadati</taxon>
        <taxon>Bacteroidota</taxon>
        <taxon>Cytophagia</taxon>
        <taxon>Cytophagales</taxon>
        <taxon>Spirosomataceae</taxon>
        <taxon>Dyadobacter</taxon>
    </lineage>
</organism>
<name>A0ABX0UHK0_9BACT</name>
<dbReference type="Gene3D" id="2.40.128.110">
    <property type="entry name" value="Lipid/polyisoprenoid-binding, YceI-like"/>
    <property type="match status" value="1"/>
</dbReference>